<evidence type="ECO:0000313" key="4">
    <source>
        <dbReference type="Proteomes" id="UP000271868"/>
    </source>
</evidence>
<gene>
    <name evidence="3" type="ORF">EDC60_0272</name>
</gene>
<sequence>MKRYALYILLALNGGLALLLAWLWIDADGSLRDVHWKPPVPHTTDFAAMLPAVPGVAPADTSQFIAMLDRPLFSATRKPPPPPAPPQAAEEPPSDNLSTARLSGVFVGEGAGGIIIQIAGKHRRARLNEAVDGWTLKTIQGRNVTFVRGGQSRVLQLPRAAVTTYTGLATAPASAQSPQPAIQRAVAPGNPGGSPQANSAGASQPAGRAATPPRASFGGRSSRR</sequence>
<feature type="compositionally biased region" description="Low complexity" evidence="1">
    <location>
        <begin position="171"/>
        <end position="185"/>
    </location>
</feature>
<protein>
    <recommendedName>
        <fullName evidence="5">General secretion pathway protein C</fullName>
    </recommendedName>
</protein>
<proteinExistence type="predicted"/>
<keyword evidence="4" id="KW-1185">Reference proteome</keyword>
<reference evidence="3 4" key="1">
    <citation type="submission" date="2018-11" db="EMBL/GenBank/DDBJ databases">
        <title>Genomic Encyclopedia of Type Strains, Phase IV (KMG-IV): sequencing the most valuable type-strain genomes for metagenomic binning, comparative biology and taxonomic classification.</title>
        <authorList>
            <person name="Goeker M."/>
        </authorList>
    </citation>
    <scope>NUCLEOTIDE SEQUENCE [LARGE SCALE GENOMIC DNA]</scope>
    <source>
        <strain evidence="3 4">DSM 15985</strain>
    </source>
</reference>
<name>A0AAX1WYK4_9BURK</name>
<dbReference type="Proteomes" id="UP000271868">
    <property type="component" value="Unassembled WGS sequence"/>
</dbReference>
<evidence type="ECO:0000256" key="2">
    <source>
        <dbReference type="SAM" id="Phobius"/>
    </source>
</evidence>
<evidence type="ECO:0000313" key="3">
    <source>
        <dbReference type="EMBL" id="ROR50519.1"/>
    </source>
</evidence>
<feature type="compositionally biased region" description="Polar residues" evidence="1">
    <location>
        <begin position="193"/>
        <end position="202"/>
    </location>
</feature>
<comment type="caution">
    <text evidence="3">The sequence shown here is derived from an EMBL/GenBank/DDBJ whole genome shotgun (WGS) entry which is preliminary data.</text>
</comment>
<dbReference type="RefSeq" id="WP_123674937.1">
    <property type="nucleotide sequence ID" value="NZ_JBASBJ010000031.1"/>
</dbReference>
<evidence type="ECO:0000256" key="1">
    <source>
        <dbReference type="SAM" id="MobiDB-lite"/>
    </source>
</evidence>
<evidence type="ECO:0008006" key="5">
    <source>
        <dbReference type="Google" id="ProtNLM"/>
    </source>
</evidence>
<dbReference type="EMBL" id="RJVL01000001">
    <property type="protein sequence ID" value="ROR50519.1"/>
    <property type="molecule type" value="Genomic_DNA"/>
</dbReference>
<keyword evidence="2" id="KW-1133">Transmembrane helix</keyword>
<organism evidence="3 4">
    <name type="scientific">Diaphorobacter nitroreducens</name>
    <dbReference type="NCBI Taxonomy" id="164759"/>
    <lineage>
        <taxon>Bacteria</taxon>
        <taxon>Pseudomonadati</taxon>
        <taxon>Pseudomonadota</taxon>
        <taxon>Betaproteobacteria</taxon>
        <taxon>Burkholderiales</taxon>
        <taxon>Comamonadaceae</taxon>
        <taxon>Diaphorobacter</taxon>
    </lineage>
</organism>
<feature type="region of interest" description="Disordered" evidence="1">
    <location>
        <begin position="171"/>
        <end position="224"/>
    </location>
</feature>
<keyword evidence="2" id="KW-0812">Transmembrane</keyword>
<accession>A0AAX1WYK4</accession>
<feature type="region of interest" description="Disordered" evidence="1">
    <location>
        <begin position="75"/>
        <end position="99"/>
    </location>
</feature>
<feature type="transmembrane region" description="Helical" evidence="2">
    <location>
        <begin position="7"/>
        <end position="25"/>
    </location>
</feature>
<dbReference type="AlphaFoldDB" id="A0AAX1WYK4"/>
<keyword evidence="2" id="KW-0472">Membrane</keyword>